<accession>A0A0J0XRI7</accession>
<dbReference type="EMBL" id="KQ087192">
    <property type="protein sequence ID" value="KLT43705.1"/>
    <property type="molecule type" value="Genomic_DNA"/>
</dbReference>
<keyword evidence="2" id="KW-1185">Reference proteome</keyword>
<organism evidence="1 2">
    <name type="scientific">Cutaneotrichosporon oleaginosum</name>
    <dbReference type="NCBI Taxonomy" id="879819"/>
    <lineage>
        <taxon>Eukaryota</taxon>
        <taxon>Fungi</taxon>
        <taxon>Dikarya</taxon>
        <taxon>Basidiomycota</taxon>
        <taxon>Agaricomycotina</taxon>
        <taxon>Tremellomycetes</taxon>
        <taxon>Trichosporonales</taxon>
        <taxon>Trichosporonaceae</taxon>
        <taxon>Cutaneotrichosporon</taxon>
    </lineage>
</organism>
<dbReference type="GeneID" id="28985872"/>
<name>A0A0J0XRI7_9TREE</name>
<dbReference type="AlphaFoldDB" id="A0A0J0XRI7"/>
<sequence>MRDNDTMLDLDTTLYDHTPTVHSFWGVIEYAWSRVQENGIRADILATFLSDDDLYHTSWNKTIDDQSLRDLVDEANELIPFFFMALSMVVAGFDEPARMYFREGLHQILHDLNKWDGHSDSPDEKRTHTRCWVVIMGREIYHTLRANPITYKHLHFVQDVLLFGLLRSLHSDCLEPEKRRRFIRFKLF</sequence>
<protein>
    <submittedName>
        <fullName evidence="1">Uncharacterized protein</fullName>
    </submittedName>
</protein>
<gene>
    <name evidence="1" type="ORF">CC85DRAFT_301105</name>
</gene>
<evidence type="ECO:0000313" key="1">
    <source>
        <dbReference type="EMBL" id="KLT43705.1"/>
    </source>
</evidence>
<reference evidence="1 2" key="1">
    <citation type="submission" date="2015-03" db="EMBL/GenBank/DDBJ databases">
        <title>Genomics and transcriptomics of the oil-accumulating basidiomycete yeast T. oleaginosus allow insights into substrate utilization and the diverse evolutionary trajectories of mating systems in fungi.</title>
        <authorList>
            <consortium name="DOE Joint Genome Institute"/>
            <person name="Kourist R."/>
            <person name="Kracht O."/>
            <person name="Bracharz F."/>
            <person name="Lipzen A."/>
            <person name="Nolan M."/>
            <person name="Ohm R."/>
            <person name="Grigoriev I."/>
            <person name="Sun S."/>
            <person name="Heitman J."/>
            <person name="Bruck T."/>
            <person name="Nowrousian M."/>
        </authorList>
    </citation>
    <scope>NUCLEOTIDE SEQUENCE [LARGE SCALE GENOMIC DNA]</scope>
    <source>
        <strain evidence="1 2">IBC0246</strain>
    </source>
</reference>
<proteinExistence type="predicted"/>
<dbReference type="Proteomes" id="UP000053611">
    <property type="component" value="Unassembled WGS sequence"/>
</dbReference>
<dbReference type="RefSeq" id="XP_018280196.1">
    <property type="nucleotide sequence ID" value="XM_018425269.1"/>
</dbReference>
<evidence type="ECO:0000313" key="2">
    <source>
        <dbReference type="Proteomes" id="UP000053611"/>
    </source>
</evidence>